<evidence type="ECO:0000313" key="2">
    <source>
        <dbReference type="Proteomes" id="UP001199916"/>
    </source>
</evidence>
<comment type="caution">
    <text evidence="1">The sequence shown here is derived from an EMBL/GenBank/DDBJ whole genome shotgun (WGS) entry which is preliminary data.</text>
</comment>
<dbReference type="Gene3D" id="1.10.260.40">
    <property type="entry name" value="lambda repressor-like DNA-binding domains"/>
    <property type="match status" value="1"/>
</dbReference>
<protein>
    <recommendedName>
        <fullName evidence="3">HTH cro/C1-type domain-containing protein</fullName>
    </recommendedName>
</protein>
<evidence type="ECO:0008006" key="3">
    <source>
        <dbReference type="Google" id="ProtNLM"/>
    </source>
</evidence>
<dbReference type="Proteomes" id="UP001199916">
    <property type="component" value="Unassembled WGS sequence"/>
</dbReference>
<dbReference type="InterPro" id="IPR010982">
    <property type="entry name" value="Lambda_DNA-bd_dom_sf"/>
</dbReference>
<keyword evidence="2" id="KW-1185">Reference proteome</keyword>
<accession>A0ABS8YGV7</accession>
<gene>
    <name evidence="1" type="ORF">LQV63_13555</name>
</gene>
<proteinExistence type="predicted"/>
<evidence type="ECO:0000313" key="1">
    <source>
        <dbReference type="EMBL" id="MCE5170337.1"/>
    </source>
</evidence>
<name>A0ABS8YGV7_9BACL</name>
<dbReference type="EMBL" id="JAJNBZ010000009">
    <property type="protein sequence ID" value="MCE5170337.1"/>
    <property type="molecule type" value="Genomic_DNA"/>
</dbReference>
<reference evidence="1 2" key="1">
    <citation type="submission" date="2021-11" db="EMBL/GenBank/DDBJ databases">
        <title>Draft genome sequence of Paenibacillus profundus YoMME, a new Gram-positive bacteria with exoelectrogenic properties.</title>
        <authorList>
            <person name="Hubenova Y."/>
            <person name="Hubenova E."/>
            <person name="Manasiev Y."/>
            <person name="Peykov S."/>
            <person name="Mitov M."/>
        </authorList>
    </citation>
    <scope>NUCLEOTIDE SEQUENCE [LARGE SCALE GENOMIC DNA]</scope>
    <source>
        <strain evidence="1 2">YoMME</strain>
    </source>
</reference>
<organism evidence="1 2">
    <name type="scientific">Paenibacillus profundus</name>
    <dbReference type="NCBI Taxonomy" id="1173085"/>
    <lineage>
        <taxon>Bacteria</taxon>
        <taxon>Bacillati</taxon>
        <taxon>Bacillota</taxon>
        <taxon>Bacilli</taxon>
        <taxon>Bacillales</taxon>
        <taxon>Paenibacillaceae</taxon>
        <taxon>Paenibacillus</taxon>
    </lineage>
</organism>
<sequence>MSDRLSFSRCLKTMMDITGLTARRLAHALHFEVSSVYKWMTGQRMPQQNNMTSLCHSIAAEIAGLIVPDSPMEDRIRPLLLCYAPEPEESHSSMPRKKQYEQWVEHALQHAYTLSKFSKRNHASWPFQANESDEVSPFLAEADGHSIQPLHGTCHLPIGAEICCNSQSYHQALLDMLKEAGKAGDSADKQLVSIVRWGSDLLNEPEDMRKGLIRQLKQLSQQGWELSVGYIHDLYDEISYDSFKRLIAVYLECPEINYFMPNSNYKMVSIDRVTVISGVGALLSYNLQEQGFDLTIIVRNTEAVSQMLTYYRNVLKTFRRLIRTYDQDPAITTDAEHWNYLAGDMYLLTRTIPSIFMPDKLFERMLEHLKVPSFTNSRDELIHNMREKRALMLTQMSSYKFYCKLAKSSFIQFVRTGKMTLFGVDLCFSVQDRIECVKHIIHMLGYPTVNLLVYNLQDMEHKRVSRLILFEDNQLKVQLRVKPSGHKAFSGEENVHISIEDPFIVGLFKQRYLLNWDHADWKSKDKAHWIRWLEKHLAWLEDNKTTLDKLN</sequence>
<dbReference type="RefSeq" id="WP_233697089.1">
    <property type="nucleotide sequence ID" value="NZ_JAJNBZ010000009.1"/>
</dbReference>